<evidence type="ECO:0000313" key="3">
    <source>
        <dbReference type="Proteomes" id="UP000243459"/>
    </source>
</evidence>
<gene>
    <name evidence="2" type="ORF">A4U43_C01F17030</name>
</gene>
<dbReference type="EMBL" id="CM007381">
    <property type="protein sequence ID" value="ONK80379.1"/>
    <property type="molecule type" value="Genomic_DNA"/>
</dbReference>
<feature type="region of interest" description="Disordered" evidence="1">
    <location>
        <begin position="81"/>
        <end position="113"/>
    </location>
</feature>
<accession>A0A5P1FTN9</accession>
<evidence type="ECO:0000256" key="1">
    <source>
        <dbReference type="SAM" id="MobiDB-lite"/>
    </source>
</evidence>
<dbReference type="Proteomes" id="UP000243459">
    <property type="component" value="Chromosome 1"/>
</dbReference>
<sequence length="113" mass="12806">MELVTIRVEVGSLTKEMMVSAIMRERLENMGGWRRRRWQRGRWERKIAGAKGALEYIMVALHQSDTSLGKLSLYGDFFAGAAQPSGDPCPFTSQDTDRGDDHDEDKQGNDENE</sequence>
<protein>
    <submittedName>
        <fullName evidence="2">Uncharacterized protein</fullName>
    </submittedName>
</protein>
<keyword evidence="3" id="KW-1185">Reference proteome</keyword>
<dbReference type="Gramene" id="ONK80379">
    <property type="protein sequence ID" value="ONK80379"/>
    <property type="gene ID" value="A4U43_C01F17030"/>
</dbReference>
<dbReference type="AlphaFoldDB" id="A0A5P1FTN9"/>
<evidence type="ECO:0000313" key="2">
    <source>
        <dbReference type="EMBL" id="ONK80379.1"/>
    </source>
</evidence>
<proteinExistence type="predicted"/>
<reference evidence="3" key="1">
    <citation type="journal article" date="2017" name="Nat. Commun.">
        <title>The asparagus genome sheds light on the origin and evolution of a young Y chromosome.</title>
        <authorList>
            <person name="Harkess A."/>
            <person name="Zhou J."/>
            <person name="Xu C."/>
            <person name="Bowers J.E."/>
            <person name="Van der Hulst R."/>
            <person name="Ayyampalayam S."/>
            <person name="Mercati F."/>
            <person name="Riccardi P."/>
            <person name="McKain M.R."/>
            <person name="Kakrana A."/>
            <person name="Tang H."/>
            <person name="Ray J."/>
            <person name="Groenendijk J."/>
            <person name="Arikit S."/>
            <person name="Mathioni S.M."/>
            <person name="Nakano M."/>
            <person name="Shan H."/>
            <person name="Telgmann-Rauber A."/>
            <person name="Kanno A."/>
            <person name="Yue Z."/>
            <person name="Chen H."/>
            <person name="Li W."/>
            <person name="Chen Y."/>
            <person name="Xu X."/>
            <person name="Zhang Y."/>
            <person name="Luo S."/>
            <person name="Chen H."/>
            <person name="Gao J."/>
            <person name="Mao Z."/>
            <person name="Pires J.C."/>
            <person name="Luo M."/>
            <person name="Kudrna D."/>
            <person name="Wing R.A."/>
            <person name="Meyers B.C."/>
            <person name="Yi K."/>
            <person name="Kong H."/>
            <person name="Lavrijsen P."/>
            <person name="Sunseri F."/>
            <person name="Falavigna A."/>
            <person name="Ye Y."/>
            <person name="Leebens-Mack J.H."/>
            <person name="Chen G."/>
        </authorList>
    </citation>
    <scope>NUCLEOTIDE SEQUENCE [LARGE SCALE GENOMIC DNA]</scope>
    <source>
        <strain evidence="3">cv. DH0086</strain>
    </source>
</reference>
<name>A0A5P1FTN9_ASPOF</name>
<organism evidence="2 3">
    <name type="scientific">Asparagus officinalis</name>
    <name type="common">Garden asparagus</name>
    <dbReference type="NCBI Taxonomy" id="4686"/>
    <lineage>
        <taxon>Eukaryota</taxon>
        <taxon>Viridiplantae</taxon>
        <taxon>Streptophyta</taxon>
        <taxon>Embryophyta</taxon>
        <taxon>Tracheophyta</taxon>
        <taxon>Spermatophyta</taxon>
        <taxon>Magnoliopsida</taxon>
        <taxon>Liliopsida</taxon>
        <taxon>Asparagales</taxon>
        <taxon>Asparagaceae</taxon>
        <taxon>Asparagoideae</taxon>
        <taxon>Asparagus</taxon>
    </lineage>
</organism>
<feature type="compositionally biased region" description="Basic and acidic residues" evidence="1">
    <location>
        <begin position="95"/>
        <end position="113"/>
    </location>
</feature>